<accession>A0A645BL05</accession>
<reference evidence="2" key="1">
    <citation type="submission" date="2019-08" db="EMBL/GenBank/DDBJ databases">
        <authorList>
            <person name="Kucharzyk K."/>
            <person name="Murdoch R.W."/>
            <person name="Higgins S."/>
            <person name="Loffler F."/>
        </authorList>
    </citation>
    <scope>NUCLEOTIDE SEQUENCE</scope>
</reference>
<protein>
    <submittedName>
        <fullName evidence="2">Uncharacterized protein</fullName>
    </submittedName>
</protein>
<evidence type="ECO:0000313" key="2">
    <source>
        <dbReference type="EMBL" id="MPM62494.1"/>
    </source>
</evidence>
<sequence length="126" mass="14641">MKNKVMNWIIGIGCGERQYSINNVTYTVSSRFEPFESKNNIKDRFERTIVSELQKSIVRSEPVTSLYEKLYEDNATGKVTDEWFMQLSHKYEVERMELKSKIAALRENLSGLSTMQQGKIVYRGCA</sequence>
<gene>
    <name evidence="2" type="ORF">SDC9_109366</name>
</gene>
<name>A0A645BL05_9ZZZZ</name>
<proteinExistence type="predicted"/>
<dbReference type="EMBL" id="VSSQ01018896">
    <property type="protein sequence ID" value="MPM62494.1"/>
    <property type="molecule type" value="Genomic_DNA"/>
</dbReference>
<keyword evidence="1" id="KW-0175">Coiled coil</keyword>
<dbReference type="AlphaFoldDB" id="A0A645BL05"/>
<comment type="caution">
    <text evidence="2">The sequence shown here is derived from an EMBL/GenBank/DDBJ whole genome shotgun (WGS) entry which is preliminary data.</text>
</comment>
<organism evidence="2">
    <name type="scientific">bioreactor metagenome</name>
    <dbReference type="NCBI Taxonomy" id="1076179"/>
    <lineage>
        <taxon>unclassified sequences</taxon>
        <taxon>metagenomes</taxon>
        <taxon>ecological metagenomes</taxon>
    </lineage>
</organism>
<feature type="coiled-coil region" evidence="1">
    <location>
        <begin position="88"/>
        <end position="115"/>
    </location>
</feature>
<evidence type="ECO:0000256" key="1">
    <source>
        <dbReference type="SAM" id="Coils"/>
    </source>
</evidence>